<sequence>MKKADPGIDFQCPDASGHGSGHSTKNPEPGPQSAVSTHPEISKSAAPLSVSPPPTGTDAVLTAPLPLRNSYLPQSTLFLLAKHSRPVTELFTVWSSQWQPPRDGIRSCLIIFLDDIQELEEGEYEEDEVEVDEDEKEENRSVHDDGEGEREVDTENYEAENDLQHRELQPVLKMRVEKTRKKTRVWIVPGIYPARIEKIRARSESGQLCVKSGSVLGTPKPGPDPDFCHP</sequence>
<evidence type="ECO:0000313" key="3">
    <source>
        <dbReference type="Proteomes" id="UP001428341"/>
    </source>
</evidence>
<reference evidence="2 3" key="1">
    <citation type="submission" date="2024-05" db="EMBL/GenBank/DDBJ databases">
        <title>Haplotype-resolved chromosome-level genome assembly of Huyou (Citrus changshanensis).</title>
        <authorList>
            <person name="Miao C."/>
            <person name="Chen W."/>
            <person name="Wu Y."/>
            <person name="Wang L."/>
            <person name="Zhao S."/>
            <person name="Grierson D."/>
            <person name="Xu C."/>
            <person name="Chen K."/>
        </authorList>
    </citation>
    <scope>NUCLEOTIDE SEQUENCE [LARGE SCALE GENOMIC DNA]</scope>
    <source>
        <strain evidence="2">01-14</strain>
        <tissue evidence="2">Leaf</tissue>
    </source>
</reference>
<dbReference type="AlphaFoldDB" id="A0AAP0LRK9"/>
<feature type="compositionally biased region" description="Acidic residues" evidence="1">
    <location>
        <begin position="122"/>
        <end position="136"/>
    </location>
</feature>
<feature type="region of interest" description="Disordered" evidence="1">
    <location>
        <begin position="211"/>
        <end position="230"/>
    </location>
</feature>
<organism evidence="2 3">
    <name type="scientific">Citrus x changshan-huyou</name>
    <dbReference type="NCBI Taxonomy" id="2935761"/>
    <lineage>
        <taxon>Eukaryota</taxon>
        <taxon>Viridiplantae</taxon>
        <taxon>Streptophyta</taxon>
        <taxon>Embryophyta</taxon>
        <taxon>Tracheophyta</taxon>
        <taxon>Spermatophyta</taxon>
        <taxon>Magnoliopsida</taxon>
        <taxon>eudicotyledons</taxon>
        <taxon>Gunneridae</taxon>
        <taxon>Pentapetalae</taxon>
        <taxon>rosids</taxon>
        <taxon>malvids</taxon>
        <taxon>Sapindales</taxon>
        <taxon>Rutaceae</taxon>
        <taxon>Aurantioideae</taxon>
        <taxon>Citrus</taxon>
    </lineage>
</organism>
<protein>
    <submittedName>
        <fullName evidence="2">Uncharacterized protein</fullName>
    </submittedName>
</protein>
<accession>A0AAP0LRK9</accession>
<proteinExistence type="predicted"/>
<dbReference type="EMBL" id="JBCGBO010000024">
    <property type="protein sequence ID" value="KAK9183264.1"/>
    <property type="molecule type" value="Genomic_DNA"/>
</dbReference>
<name>A0AAP0LRK9_9ROSI</name>
<feature type="region of interest" description="Disordered" evidence="1">
    <location>
        <begin position="122"/>
        <end position="156"/>
    </location>
</feature>
<feature type="region of interest" description="Disordered" evidence="1">
    <location>
        <begin position="1"/>
        <end position="57"/>
    </location>
</feature>
<feature type="compositionally biased region" description="Basic and acidic residues" evidence="1">
    <location>
        <begin position="137"/>
        <end position="153"/>
    </location>
</feature>
<evidence type="ECO:0000256" key="1">
    <source>
        <dbReference type="SAM" id="MobiDB-lite"/>
    </source>
</evidence>
<gene>
    <name evidence="2" type="ORF">WN944_026414</name>
</gene>
<evidence type="ECO:0000313" key="2">
    <source>
        <dbReference type="EMBL" id="KAK9183264.1"/>
    </source>
</evidence>
<dbReference type="Proteomes" id="UP001428341">
    <property type="component" value="Unassembled WGS sequence"/>
</dbReference>
<keyword evidence="3" id="KW-1185">Reference proteome</keyword>
<comment type="caution">
    <text evidence="2">The sequence shown here is derived from an EMBL/GenBank/DDBJ whole genome shotgun (WGS) entry which is preliminary data.</text>
</comment>